<dbReference type="PANTHER" id="PTHR14742:SF0">
    <property type="entry name" value="RIBONUCLEASE P PROTEIN SUBUNIT P21"/>
    <property type="match status" value="1"/>
</dbReference>
<comment type="similarity">
    <text evidence="8">Belongs to the eukaryotic/archaeal RNase P protein component 4 family.</text>
</comment>
<evidence type="ECO:0000256" key="3">
    <source>
        <dbReference type="ARBA" id="ARBA00022722"/>
    </source>
</evidence>
<dbReference type="GO" id="GO:0001682">
    <property type="term" value="P:tRNA 5'-leader removal"/>
    <property type="evidence" value="ECO:0007669"/>
    <property type="project" value="UniProtKB-UniRule"/>
</dbReference>
<keyword evidence="4 8" id="KW-0479">Metal-binding</keyword>
<dbReference type="PANTHER" id="PTHR14742">
    <property type="entry name" value="RIBONUCLEASE P SUBUNIT P21"/>
    <property type="match status" value="1"/>
</dbReference>
<reference evidence="9 10" key="1">
    <citation type="journal article" date="2016" name="ISME J.">
        <title>Chasing the elusive Euryarchaeota class WSA2: genomes reveal a uniquely fastidious methyl-reducing methanogen.</title>
        <authorList>
            <person name="Nobu M.K."/>
            <person name="Narihiro T."/>
            <person name="Kuroda K."/>
            <person name="Mei R."/>
            <person name="Liu W.T."/>
        </authorList>
    </citation>
    <scope>NUCLEOTIDE SEQUENCE [LARGE SCALE GENOMIC DNA]</scope>
    <source>
        <strain evidence="9">U1lsi0528_Bin055</strain>
    </source>
</reference>
<dbReference type="EC" id="3.1.26.5" evidence="8"/>
<dbReference type="STRING" id="1705564.APG08_00602"/>
<keyword evidence="6 8" id="KW-0378">Hydrolase</keyword>
<accession>A0A150J1I6</accession>
<dbReference type="GO" id="GO:0004526">
    <property type="term" value="F:ribonuclease P activity"/>
    <property type="evidence" value="ECO:0007669"/>
    <property type="project" value="UniProtKB-UniRule"/>
</dbReference>
<keyword evidence="3 8" id="KW-0540">Nuclease</keyword>
<gene>
    <name evidence="8 9" type="primary">rnp4</name>
    <name evidence="9" type="ORF">AMQ22_01354</name>
</gene>
<comment type="subcellular location">
    <subcellularLocation>
        <location evidence="8">Cytoplasm</location>
    </subcellularLocation>
</comment>
<feature type="binding site" evidence="8">
    <location>
        <position position="91"/>
    </location>
    <ligand>
        <name>Zn(2+)</name>
        <dbReference type="ChEBI" id="CHEBI:29105"/>
    </ligand>
</feature>
<sequence length="113" mass="13324">MGWKERKAVRKKVASERIKELLKFSELHKNDEILSKNSIKTAVAISRRHKIRIPSKFKRKFCKKCFTVFIPNKTVRIRTGKGKVTFTCLNCGHIKRIPYLKEKKIINNIKIEN</sequence>
<dbReference type="Pfam" id="PF04032">
    <property type="entry name" value="Rpr2"/>
    <property type="match status" value="1"/>
</dbReference>
<comment type="catalytic activity">
    <reaction evidence="8">
        <text>Endonucleolytic cleavage of RNA, removing 5'-extranucleotides from tRNA precursor.</text>
        <dbReference type="EC" id="3.1.26.5"/>
    </reaction>
</comment>
<dbReference type="GO" id="GO:0005737">
    <property type="term" value="C:cytoplasm"/>
    <property type="evidence" value="ECO:0007669"/>
    <property type="project" value="UniProtKB-SubCell"/>
</dbReference>
<dbReference type="InterPro" id="IPR007175">
    <property type="entry name" value="Rpr2/Snm1/Rpp21"/>
</dbReference>
<dbReference type="EMBL" id="LNGC01000063">
    <property type="protein sequence ID" value="KYC51106.1"/>
    <property type="molecule type" value="Genomic_DNA"/>
</dbReference>
<dbReference type="Proteomes" id="UP000075398">
    <property type="component" value="Unassembled WGS sequence"/>
</dbReference>
<evidence type="ECO:0000256" key="4">
    <source>
        <dbReference type="ARBA" id="ARBA00022723"/>
    </source>
</evidence>
<feature type="binding site" evidence="8">
    <location>
        <position position="62"/>
    </location>
    <ligand>
        <name>Zn(2+)</name>
        <dbReference type="ChEBI" id="CHEBI:29105"/>
    </ligand>
</feature>
<keyword evidence="2 8" id="KW-0819">tRNA processing</keyword>
<evidence type="ECO:0000256" key="6">
    <source>
        <dbReference type="ARBA" id="ARBA00022801"/>
    </source>
</evidence>
<protein>
    <recommendedName>
        <fullName evidence="8">Ribonuclease P protein component 4</fullName>
        <shortName evidence="8">RNase P component 4</shortName>
        <ecNumber evidence="8">3.1.26.5</ecNumber>
    </recommendedName>
    <alternativeName>
        <fullName evidence="8">Rpp21</fullName>
    </alternativeName>
</protein>
<feature type="binding site" evidence="8">
    <location>
        <position position="65"/>
    </location>
    <ligand>
        <name>Zn(2+)</name>
        <dbReference type="ChEBI" id="CHEBI:29105"/>
    </ligand>
</feature>
<evidence type="ECO:0000256" key="1">
    <source>
        <dbReference type="ARBA" id="ARBA00022490"/>
    </source>
</evidence>
<dbReference type="HAMAP" id="MF_00757">
    <property type="entry name" value="RNase_P_4"/>
    <property type="match status" value="1"/>
</dbReference>
<dbReference type="Gene3D" id="1.20.5.420">
    <property type="entry name" value="Immunoglobulin FC, subunit C"/>
    <property type="match status" value="1"/>
</dbReference>
<evidence type="ECO:0000313" key="10">
    <source>
        <dbReference type="Proteomes" id="UP000075398"/>
    </source>
</evidence>
<dbReference type="AlphaFoldDB" id="A0A150J1I6"/>
<keyword evidence="1 8" id="KW-0963">Cytoplasm</keyword>
<comment type="function">
    <text evidence="8">Part of ribonuclease P, a protein complex that generates mature tRNA molecules by cleaving their 5'-ends.</text>
</comment>
<comment type="cofactor">
    <cofactor evidence="8">
        <name>Zn(2+)</name>
        <dbReference type="ChEBI" id="CHEBI:29105"/>
    </cofactor>
    <text evidence="8">Binds 1 zinc ion per subunit.</text>
</comment>
<dbReference type="PIRSF" id="PIRSF004878">
    <property type="entry name" value="RNase_P_4"/>
    <property type="match status" value="1"/>
</dbReference>
<evidence type="ECO:0000256" key="5">
    <source>
        <dbReference type="ARBA" id="ARBA00022759"/>
    </source>
</evidence>
<organism evidence="9 10">
    <name type="scientific">Candidatus Methanofastidiosum methylothiophilum</name>
    <dbReference type="NCBI Taxonomy" id="1705564"/>
    <lineage>
        <taxon>Archaea</taxon>
        <taxon>Methanobacteriati</taxon>
        <taxon>Methanobacteriota</taxon>
        <taxon>Stenosarchaea group</taxon>
        <taxon>Candidatus Methanofastidiosia</taxon>
        <taxon>Candidatus Methanofastidiosales</taxon>
        <taxon>Candidatus Methanofastidiosaceae</taxon>
        <taxon>Candidatus Methanofastidiosum</taxon>
    </lineage>
</organism>
<evidence type="ECO:0000256" key="8">
    <source>
        <dbReference type="HAMAP-Rule" id="MF_00757"/>
    </source>
</evidence>
<evidence type="ECO:0000313" key="9">
    <source>
        <dbReference type="EMBL" id="KYC51106.1"/>
    </source>
</evidence>
<dbReference type="GO" id="GO:0008270">
    <property type="term" value="F:zinc ion binding"/>
    <property type="evidence" value="ECO:0007669"/>
    <property type="project" value="UniProtKB-UniRule"/>
</dbReference>
<proteinExistence type="inferred from homology"/>
<comment type="subunit">
    <text evidence="8">Consists of a catalytic RNA component and at least 4-5 protein subunits.</text>
</comment>
<evidence type="ECO:0000256" key="7">
    <source>
        <dbReference type="ARBA" id="ARBA00022833"/>
    </source>
</evidence>
<feature type="binding site" evidence="8">
    <location>
        <position position="88"/>
    </location>
    <ligand>
        <name>Zn(2+)</name>
        <dbReference type="ChEBI" id="CHEBI:29105"/>
    </ligand>
</feature>
<keyword evidence="5 8" id="KW-0255">Endonuclease</keyword>
<comment type="caution">
    <text evidence="9">The sequence shown here is derived from an EMBL/GenBank/DDBJ whole genome shotgun (WGS) entry which is preliminary data.</text>
</comment>
<keyword evidence="7 8" id="KW-0862">Zinc</keyword>
<dbReference type="InterPro" id="IPR016432">
    <property type="entry name" value="RNP4"/>
</dbReference>
<dbReference type="Gene3D" id="6.20.50.20">
    <property type="match status" value="1"/>
</dbReference>
<dbReference type="GO" id="GO:0030677">
    <property type="term" value="C:ribonuclease P complex"/>
    <property type="evidence" value="ECO:0007669"/>
    <property type="project" value="UniProtKB-UniRule"/>
</dbReference>
<evidence type="ECO:0000256" key="2">
    <source>
        <dbReference type="ARBA" id="ARBA00022694"/>
    </source>
</evidence>
<name>A0A150J1I6_9EURY</name>